<dbReference type="EMBL" id="BART01028905">
    <property type="protein sequence ID" value="GAG94700.1"/>
    <property type="molecule type" value="Genomic_DNA"/>
</dbReference>
<gene>
    <name evidence="1" type="ORF">S01H4_50842</name>
</gene>
<organism evidence="1">
    <name type="scientific">marine sediment metagenome</name>
    <dbReference type="NCBI Taxonomy" id="412755"/>
    <lineage>
        <taxon>unclassified sequences</taxon>
        <taxon>metagenomes</taxon>
        <taxon>ecological metagenomes</taxon>
    </lineage>
</organism>
<feature type="non-terminal residue" evidence="1">
    <location>
        <position position="30"/>
    </location>
</feature>
<accession>X1BI58</accession>
<protein>
    <submittedName>
        <fullName evidence="1">Uncharacterized protein</fullName>
    </submittedName>
</protein>
<dbReference type="AlphaFoldDB" id="X1BI58"/>
<comment type="caution">
    <text evidence="1">The sequence shown here is derived from an EMBL/GenBank/DDBJ whole genome shotgun (WGS) entry which is preliminary data.</text>
</comment>
<name>X1BI58_9ZZZZ</name>
<reference evidence="1" key="1">
    <citation type="journal article" date="2014" name="Front. Microbiol.">
        <title>High frequency of phylogenetically diverse reductive dehalogenase-homologous genes in deep subseafloor sedimentary metagenomes.</title>
        <authorList>
            <person name="Kawai M."/>
            <person name="Futagami T."/>
            <person name="Toyoda A."/>
            <person name="Takaki Y."/>
            <person name="Nishi S."/>
            <person name="Hori S."/>
            <person name="Arai W."/>
            <person name="Tsubouchi T."/>
            <person name="Morono Y."/>
            <person name="Uchiyama I."/>
            <person name="Ito T."/>
            <person name="Fujiyama A."/>
            <person name="Inagaki F."/>
            <person name="Takami H."/>
        </authorList>
    </citation>
    <scope>NUCLEOTIDE SEQUENCE</scope>
    <source>
        <strain evidence="1">Expedition CK06-06</strain>
    </source>
</reference>
<evidence type="ECO:0000313" key="1">
    <source>
        <dbReference type="EMBL" id="GAG94700.1"/>
    </source>
</evidence>
<proteinExistence type="predicted"/>
<sequence length="30" mass="3448">MVKMSGALSTFNGVSKESYYLIFNKDEIFK</sequence>